<protein>
    <submittedName>
        <fullName evidence="2">Uncharacterized protein</fullName>
    </submittedName>
</protein>
<organism evidence="2 3">
    <name type="scientific">Liparis tanakae</name>
    <name type="common">Tanaka's snailfish</name>
    <dbReference type="NCBI Taxonomy" id="230148"/>
    <lineage>
        <taxon>Eukaryota</taxon>
        <taxon>Metazoa</taxon>
        <taxon>Chordata</taxon>
        <taxon>Craniata</taxon>
        <taxon>Vertebrata</taxon>
        <taxon>Euteleostomi</taxon>
        <taxon>Actinopterygii</taxon>
        <taxon>Neopterygii</taxon>
        <taxon>Teleostei</taxon>
        <taxon>Neoteleostei</taxon>
        <taxon>Acanthomorphata</taxon>
        <taxon>Eupercaria</taxon>
        <taxon>Perciformes</taxon>
        <taxon>Cottioidei</taxon>
        <taxon>Cottales</taxon>
        <taxon>Liparidae</taxon>
        <taxon>Liparis</taxon>
    </lineage>
</organism>
<reference evidence="2 3" key="1">
    <citation type="submission" date="2019-03" db="EMBL/GenBank/DDBJ databases">
        <title>First draft genome of Liparis tanakae, snailfish: a comprehensive survey of snailfish specific genes.</title>
        <authorList>
            <person name="Kim W."/>
            <person name="Song I."/>
            <person name="Jeong J.-H."/>
            <person name="Kim D."/>
            <person name="Kim S."/>
            <person name="Ryu S."/>
            <person name="Song J.Y."/>
            <person name="Lee S.K."/>
        </authorList>
    </citation>
    <scope>NUCLEOTIDE SEQUENCE [LARGE SCALE GENOMIC DNA]</scope>
    <source>
        <tissue evidence="2">Muscle</tissue>
    </source>
</reference>
<feature type="region of interest" description="Disordered" evidence="1">
    <location>
        <begin position="1"/>
        <end position="23"/>
    </location>
</feature>
<comment type="caution">
    <text evidence="2">The sequence shown here is derived from an EMBL/GenBank/DDBJ whole genome shotgun (WGS) entry which is preliminary data.</text>
</comment>
<keyword evidence="3" id="KW-1185">Reference proteome</keyword>
<gene>
    <name evidence="2" type="ORF">EYF80_024698</name>
</gene>
<evidence type="ECO:0000313" key="2">
    <source>
        <dbReference type="EMBL" id="TNN65089.1"/>
    </source>
</evidence>
<dbReference type="AlphaFoldDB" id="A0A4Z2HGU0"/>
<evidence type="ECO:0000313" key="3">
    <source>
        <dbReference type="Proteomes" id="UP000314294"/>
    </source>
</evidence>
<evidence type="ECO:0000256" key="1">
    <source>
        <dbReference type="SAM" id="MobiDB-lite"/>
    </source>
</evidence>
<dbReference type="EMBL" id="SRLO01000241">
    <property type="protein sequence ID" value="TNN65089.1"/>
    <property type="molecule type" value="Genomic_DNA"/>
</dbReference>
<sequence>MPGDGAPEHSPLRRSNEPHKDRTLLGCPGESPFLQRTLQTRVSFVCRSRGLSHTLHFYSVPSHFFWSGRVSLGLSRRSG</sequence>
<name>A0A4Z2HGU0_9TELE</name>
<proteinExistence type="predicted"/>
<accession>A0A4Z2HGU0</accession>
<dbReference type="Proteomes" id="UP000314294">
    <property type="component" value="Unassembled WGS sequence"/>
</dbReference>